<reference evidence="1 2" key="1">
    <citation type="submission" date="2018-11" db="EMBL/GenBank/DDBJ databases">
        <authorList>
            <consortium name="Pathogen Informatics"/>
        </authorList>
    </citation>
    <scope>NUCLEOTIDE SEQUENCE [LARGE SCALE GENOMIC DNA]</scope>
    <source>
        <strain>Denwood</strain>
        <strain evidence="2">Zambia</strain>
    </source>
</reference>
<dbReference type="Proteomes" id="UP000269396">
    <property type="component" value="Unassembled WGS sequence"/>
</dbReference>
<name>A0A183NWU0_9TREM</name>
<keyword evidence="2" id="KW-1185">Reference proteome</keyword>
<sequence length="142" mass="16912">MNQFVCYFIILSLYITYYYCYTIEMNPYGNFMYPSLSTSSSSVSSSESESSPKLLVSSSKSLPTSQSLIDKYLKFNNKFNKDQFNQYSDDRSNNYYDYYYYNHHHHPRMSKRADLKDLSIHSDMAFIRKLFDQKNHELLRLG</sequence>
<accession>A0A183NWU0</accession>
<evidence type="ECO:0000313" key="1">
    <source>
        <dbReference type="EMBL" id="VDP34605.1"/>
    </source>
</evidence>
<dbReference type="AlphaFoldDB" id="A0A183NWU0"/>
<dbReference type="EMBL" id="UZAL01027668">
    <property type="protein sequence ID" value="VDP34605.1"/>
    <property type="molecule type" value="Genomic_DNA"/>
</dbReference>
<proteinExistence type="predicted"/>
<organism evidence="1 2">
    <name type="scientific">Schistosoma mattheei</name>
    <dbReference type="NCBI Taxonomy" id="31246"/>
    <lineage>
        <taxon>Eukaryota</taxon>
        <taxon>Metazoa</taxon>
        <taxon>Spiralia</taxon>
        <taxon>Lophotrochozoa</taxon>
        <taxon>Platyhelminthes</taxon>
        <taxon>Trematoda</taxon>
        <taxon>Digenea</taxon>
        <taxon>Strigeidida</taxon>
        <taxon>Schistosomatoidea</taxon>
        <taxon>Schistosomatidae</taxon>
        <taxon>Schistosoma</taxon>
    </lineage>
</organism>
<gene>
    <name evidence="1" type="ORF">SMTD_LOCUS6576</name>
</gene>
<protein>
    <submittedName>
        <fullName evidence="1">Uncharacterized protein</fullName>
    </submittedName>
</protein>
<evidence type="ECO:0000313" key="2">
    <source>
        <dbReference type="Proteomes" id="UP000269396"/>
    </source>
</evidence>